<dbReference type="AlphaFoldDB" id="A0A8C3JCR8"/>
<sequence length="120" mass="13551">NNVDIQHSQQKRCACVWLLIAGDHYACSKTDFNFNKRNKFETQLNQGNMDFKMEAEKKRSYPDVIAHVHTCADSCPKAAGIVHFGDASCYLENNMHCPPQYVQPAFPSLPGEKATLAEFK</sequence>
<evidence type="ECO:0000313" key="1">
    <source>
        <dbReference type="Ensembl" id="ENSCPGP00000005587.1"/>
    </source>
</evidence>
<dbReference type="Proteomes" id="UP000694419">
    <property type="component" value="Unplaced"/>
</dbReference>
<reference evidence="1" key="2">
    <citation type="submission" date="2025-09" db="UniProtKB">
        <authorList>
            <consortium name="Ensembl"/>
        </authorList>
    </citation>
    <scope>IDENTIFICATION</scope>
</reference>
<keyword evidence="2" id="KW-1185">Reference proteome</keyword>
<name>A0A8C3JCR8_9CHAR</name>
<evidence type="ECO:0000313" key="2">
    <source>
        <dbReference type="Proteomes" id="UP000694419"/>
    </source>
</evidence>
<accession>A0A8C3JCR8</accession>
<proteinExistence type="predicted"/>
<organism evidence="1 2">
    <name type="scientific">Calidris pygmaea</name>
    <name type="common">Spoon-billed sandpiper</name>
    <dbReference type="NCBI Taxonomy" id="425635"/>
    <lineage>
        <taxon>Eukaryota</taxon>
        <taxon>Metazoa</taxon>
        <taxon>Chordata</taxon>
        <taxon>Craniata</taxon>
        <taxon>Vertebrata</taxon>
        <taxon>Euteleostomi</taxon>
        <taxon>Archelosauria</taxon>
        <taxon>Archosauria</taxon>
        <taxon>Dinosauria</taxon>
        <taxon>Saurischia</taxon>
        <taxon>Theropoda</taxon>
        <taxon>Coelurosauria</taxon>
        <taxon>Aves</taxon>
        <taxon>Neognathae</taxon>
        <taxon>Neoaves</taxon>
        <taxon>Charadriiformes</taxon>
        <taxon>Scolopacidae</taxon>
        <taxon>Calidris</taxon>
    </lineage>
</organism>
<protein>
    <submittedName>
        <fullName evidence="1">Uncharacterized protein</fullName>
    </submittedName>
</protein>
<reference evidence="1" key="1">
    <citation type="submission" date="2025-08" db="UniProtKB">
        <authorList>
            <consortium name="Ensembl"/>
        </authorList>
    </citation>
    <scope>IDENTIFICATION</scope>
</reference>
<dbReference type="Gene3D" id="1.10.275.60">
    <property type="match status" value="1"/>
</dbReference>
<dbReference type="Ensembl" id="ENSCPGT00000006160.1">
    <property type="protein sequence ID" value="ENSCPGP00000005587.1"/>
    <property type="gene ID" value="ENSCPGG00000004026.1"/>
</dbReference>